<dbReference type="InterPro" id="IPR005744">
    <property type="entry name" value="Hy-lIII"/>
</dbReference>
<feature type="transmembrane region" description="Helical" evidence="7">
    <location>
        <begin position="84"/>
        <end position="102"/>
    </location>
</feature>
<gene>
    <name evidence="8" type="ORF">IQ10_03438</name>
</gene>
<dbReference type="InterPro" id="IPR004254">
    <property type="entry name" value="AdipoR/HlyIII-related"/>
</dbReference>
<keyword evidence="6" id="KW-0862">Zinc</keyword>
<keyword evidence="9" id="KW-1185">Reference proteome</keyword>
<feature type="transmembrane region" description="Helical" evidence="7">
    <location>
        <begin position="42"/>
        <end position="63"/>
    </location>
</feature>
<feature type="transmembrane region" description="Helical" evidence="7">
    <location>
        <begin position="108"/>
        <end position="127"/>
    </location>
</feature>
<evidence type="ECO:0000313" key="9">
    <source>
        <dbReference type="Proteomes" id="UP000315711"/>
    </source>
</evidence>
<dbReference type="Pfam" id="PF03006">
    <property type="entry name" value="HlyIII"/>
    <property type="match status" value="1"/>
</dbReference>
<proteinExistence type="inferred from homology"/>
<keyword evidence="3 7" id="KW-0812">Transmembrane</keyword>
<comment type="subcellular location">
    <subcellularLocation>
        <location evidence="1">Endomembrane system</location>
        <topology evidence="1">Multi-pass membrane protein</topology>
    </subcellularLocation>
</comment>
<evidence type="ECO:0000256" key="5">
    <source>
        <dbReference type="ARBA" id="ARBA00023136"/>
    </source>
</evidence>
<evidence type="ECO:0000313" key="8">
    <source>
        <dbReference type="EMBL" id="TWI53304.1"/>
    </source>
</evidence>
<evidence type="ECO:0000256" key="3">
    <source>
        <dbReference type="ARBA" id="ARBA00022692"/>
    </source>
</evidence>
<protein>
    <submittedName>
        <fullName evidence="8">Hemolysin III</fullName>
    </submittedName>
</protein>
<feature type="binding site" evidence="6">
    <location>
        <position position="189"/>
    </location>
    <ligand>
        <name>Zn(2+)</name>
        <dbReference type="ChEBI" id="CHEBI:29105"/>
    </ligand>
</feature>
<keyword evidence="4 7" id="KW-1133">Transmembrane helix</keyword>
<name>A0A562Q9C9_9BACI</name>
<evidence type="ECO:0000256" key="7">
    <source>
        <dbReference type="SAM" id="Phobius"/>
    </source>
</evidence>
<dbReference type="PANTHER" id="PTHR20855:SF129">
    <property type="entry name" value="HEMOLYSIN-3 HOMOLOG"/>
    <property type="match status" value="1"/>
</dbReference>
<evidence type="ECO:0000256" key="6">
    <source>
        <dbReference type="PIRSR" id="PIRSR604254-1"/>
    </source>
</evidence>
<evidence type="ECO:0000256" key="1">
    <source>
        <dbReference type="ARBA" id="ARBA00004127"/>
    </source>
</evidence>
<comment type="caution">
    <text evidence="8">The sequence shown here is derived from an EMBL/GenBank/DDBJ whole genome shotgun (WGS) entry which is preliminary data.</text>
</comment>
<dbReference type="EMBL" id="VLKZ01000013">
    <property type="protein sequence ID" value="TWI53304.1"/>
    <property type="molecule type" value="Genomic_DNA"/>
</dbReference>
<dbReference type="Proteomes" id="UP000315711">
    <property type="component" value="Unassembled WGS sequence"/>
</dbReference>
<feature type="binding site" evidence="6">
    <location>
        <position position="67"/>
    </location>
    <ligand>
        <name>Zn(2+)</name>
        <dbReference type="ChEBI" id="CHEBI:29105"/>
    </ligand>
</feature>
<dbReference type="GO" id="GO:0016020">
    <property type="term" value="C:membrane"/>
    <property type="evidence" value="ECO:0007669"/>
    <property type="project" value="InterPro"/>
</dbReference>
<feature type="transmembrane region" description="Helical" evidence="7">
    <location>
        <begin position="12"/>
        <end position="36"/>
    </location>
</feature>
<dbReference type="AlphaFoldDB" id="A0A562Q9C9"/>
<keyword evidence="5 7" id="KW-0472">Membrane</keyword>
<dbReference type="RefSeq" id="WP_144451620.1">
    <property type="nucleotide sequence ID" value="NZ_VLKZ01000013.1"/>
</dbReference>
<reference evidence="8 9" key="1">
    <citation type="journal article" date="2015" name="Stand. Genomic Sci.">
        <title>Genomic Encyclopedia of Bacterial and Archaeal Type Strains, Phase III: the genomes of soil and plant-associated and newly described type strains.</title>
        <authorList>
            <person name="Whitman W.B."/>
            <person name="Woyke T."/>
            <person name="Klenk H.P."/>
            <person name="Zhou Y."/>
            <person name="Lilburn T.G."/>
            <person name="Beck B.J."/>
            <person name="De Vos P."/>
            <person name="Vandamme P."/>
            <person name="Eisen J.A."/>
            <person name="Garrity G."/>
            <person name="Hugenholtz P."/>
            <person name="Kyrpides N.C."/>
        </authorList>
    </citation>
    <scope>NUCLEOTIDE SEQUENCE [LARGE SCALE GENOMIC DNA]</scope>
    <source>
        <strain evidence="8 9">CGMCC 1.10116</strain>
    </source>
</reference>
<sequence length="215" mass="23769">MAATHTFSKGEEVANAITHGIGVVLSIAALVLLIVFSSLHGSALHIVSFTIYGVTMLLLYFSSTMLHSLPEGKIKNLFEIFDHSAIYLYIAGSYTPLLFIVVQGTLGWTLFGIVWGLATVGIVFKVFFVKKFLFLSTVFYIAMGWLAIFAIKPMMENLPTAGIAFLVAGGLCYTLGTIFYVWRGFKFHHAVWHTFVLAGSTLHFFLILLYVLPLS</sequence>
<keyword evidence="6" id="KW-0479">Metal-binding</keyword>
<dbReference type="PANTHER" id="PTHR20855">
    <property type="entry name" value="ADIPOR/PROGESTIN RECEPTOR-RELATED"/>
    <property type="match status" value="1"/>
</dbReference>
<comment type="similarity">
    <text evidence="2">Belongs to the UPF0073 (Hly-III) family.</text>
</comment>
<dbReference type="GO" id="GO:0012505">
    <property type="term" value="C:endomembrane system"/>
    <property type="evidence" value="ECO:0007669"/>
    <property type="project" value="UniProtKB-SubCell"/>
</dbReference>
<feature type="binding site" evidence="6">
    <location>
        <position position="193"/>
    </location>
    <ligand>
        <name>Zn(2+)</name>
        <dbReference type="ChEBI" id="CHEBI:29105"/>
    </ligand>
</feature>
<dbReference type="GO" id="GO:0140911">
    <property type="term" value="F:pore-forming activity"/>
    <property type="evidence" value="ECO:0007669"/>
    <property type="project" value="InterPro"/>
</dbReference>
<evidence type="ECO:0000256" key="2">
    <source>
        <dbReference type="ARBA" id="ARBA00008488"/>
    </source>
</evidence>
<dbReference type="NCBIfam" id="TIGR01065">
    <property type="entry name" value="hlyIII"/>
    <property type="match status" value="1"/>
</dbReference>
<evidence type="ECO:0000256" key="4">
    <source>
        <dbReference type="ARBA" id="ARBA00022989"/>
    </source>
</evidence>
<feature type="transmembrane region" description="Helical" evidence="7">
    <location>
        <begin position="194"/>
        <end position="212"/>
    </location>
</feature>
<feature type="transmembrane region" description="Helical" evidence="7">
    <location>
        <begin position="163"/>
        <end position="182"/>
    </location>
</feature>
<dbReference type="OrthoDB" id="9813689at2"/>
<feature type="transmembrane region" description="Helical" evidence="7">
    <location>
        <begin position="132"/>
        <end position="151"/>
    </location>
</feature>
<dbReference type="GO" id="GO:0046872">
    <property type="term" value="F:metal ion binding"/>
    <property type="evidence" value="ECO:0007669"/>
    <property type="project" value="UniProtKB-KW"/>
</dbReference>
<organism evidence="8 9">
    <name type="scientific">Halalkalibacter nanhaiisediminis</name>
    <dbReference type="NCBI Taxonomy" id="688079"/>
    <lineage>
        <taxon>Bacteria</taxon>
        <taxon>Bacillati</taxon>
        <taxon>Bacillota</taxon>
        <taxon>Bacilli</taxon>
        <taxon>Bacillales</taxon>
        <taxon>Bacillaceae</taxon>
        <taxon>Halalkalibacter</taxon>
    </lineage>
</organism>
<accession>A0A562Q9C9</accession>